<dbReference type="KEGG" id="psyr:N018_15745"/>
<dbReference type="AlphaFoldDB" id="W0N3K1"/>
<name>W0N3K1_PSESX</name>
<dbReference type="Proteomes" id="UP000019089">
    <property type="component" value="Chromosome"/>
</dbReference>
<dbReference type="STRING" id="1357279.N018_15745"/>
<dbReference type="Gene3D" id="3.30.2090.10">
    <property type="entry name" value="Multidrug efflux transporter AcrB TolC docking domain, DN and DC subdomains"/>
    <property type="match status" value="1"/>
</dbReference>
<proteinExistence type="predicted"/>
<accession>W0N3K1</accession>
<dbReference type="EMBL" id="CP007014">
    <property type="protein sequence ID" value="AHG43646.1"/>
    <property type="molecule type" value="Genomic_DNA"/>
</dbReference>
<dbReference type="HOGENOM" id="CLU_1729830_0_0_6"/>
<reference evidence="1 2" key="1">
    <citation type="submission" date="2013-12" db="EMBL/GenBank/DDBJ databases">
        <title>Interactions Between Genome Architecture and Virulence Genes in Pseudomonas syringae, strain CC1557 as a model.</title>
        <authorList>
            <person name="Baltrus D."/>
            <person name="Hockett K."/>
            <person name="Karlsrud E."/>
            <person name="Dougherty K."/>
            <person name="Nishimura M."/>
        </authorList>
    </citation>
    <scope>NUCLEOTIDE SEQUENCE [LARGE SCALE GENOMIC DNA]</scope>
    <source>
        <strain evidence="1 2">CC1557</strain>
    </source>
</reference>
<dbReference type="eggNOG" id="COG0841">
    <property type="taxonomic scope" value="Bacteria"/>
</dbReference>
<sequence>MLSFRHIGLLDRAVPFVDDSFSCNALAFVVPCLRSFSDVARLRFPTPPCSTVPLLAFATLSYEQEQPLVWRSDRLPTITLKANVLGKLQPTALVKQLKPEVEAFSASLPLRYSVATGGAVEASTCSQGPILKVVPLMLLLVVSHGIKRPAT</sequence>
<evidence type="ECO:0000313" key="1">
    <source>
        <dbReference type="EMBL" id="AHG43646.1"/>
    </source>
</evidence>
<dbReference type="Gene3D" id="3.30.70.1440">
    <property type="entry name" value="Multidrug efflux transporter AcrB pore domain"/>
    <property type="match status" value="1"/>
</dbReference>
<gene>
    <name evidence="1" type="ORF">N018_15745</name>
</gene>
<dbReference type="Gene3D" id="1.20.1640.10">
    <property type="entry name" value="Multidrug efflux transporter AcrB transmembrane domain"/>
    <property type="match status" value="1"/>
</dbReference>
<protein>
    <submittedName>
        <fullName evidence="1">Uncharacterized protein</fullName>
    </submittedName>
</protein>
<evidence type="ECO:0000313" key="2">
    <source>
        <dbReference type="Proteomes" id="UP000019089"/>
    </source>
</evidence>
<organism evidence="1 2">
    <name type="scientific">Pseudomonas syringae CC1557</name>
    <dbReference type="NCBI Taxonomy" id="1357279"/>
    <lineage>
        <taxon>Bacteria</taxon>
        <taxon>Pseudomonadati</taxon>
        <taxon>Pseudomonadota</taxon>
        <taxon>Gammaproteobacteria</taxon>
        <taxon>Pseudomonadales</taxon>
        <taxon>Pseudomonadaceae</taxon>
        <taxon>Pseudomonas</taxon>
        <taxon>Pseudomonas syringae</taxon>
    </lineage>
</organism>
<dbReference type="InterPro" id="IPR027463">
    <property type="entry name" value="AcrB_DN_DC_subdom"/>
</dbReference>